<accession>A0A1G7G0E7</accession>
<protein>
    <submittedName>
        <fullName evidence="3">GST-like protein</fullName>
    </submittedName>
</protein>
<dbReference type="Pfam" id="PF13409">
    <property type="entry name" value="GST_N_2"/>
    <property type="match status" value="1"/>
</dbReference>
<dbReference type="CDD" id="cd10291">
    <property type="entry name" value="GST_C_YfcG_like"/>
    <property type="match status" value="1"/>
</dbReference>
<keyword evidence="4" id="KW-1185">Reference proteome</keyword>
<gene>
    <name evidence="3" type="ORF">SAMN05421720_11322</name>
</gene>
<feature type="domain" description="GST C-terminal" evidence="2">
    <location>
        <begin position="90"/>
        <end position="212"/>
    </location>
</feature>
<dbReference type="InterPro" id="IPR004045">
    <property type="entry name" value="Glutathione_S-Trfase_N"/>
</dbReference>
<dbReference type="PROSITE" id="PS50404">
    <property type="entry name" value="GST_NTER"/>
    <property type="match status" value="1"/>
</dbReference>
<dbReference type="SUPFAM" id="SSF52833">
    <property type="entry name" value="Thioredoxin-like"/>
    <property type="match status" value="1"/>
</dbReference>
<evidence type="ECO:0000313" key="4">
    <source>
        <dbReference type="Proteomes" id="UP000199412"/>
    </source>
</evidence>
<dbReference type="SFLD" id="SFLDG01151">
    <property type="entry name" value="Main.2:_Nu-like"/>
    <property type="match status" value="1"/>
</dbReference>
<evidence type="ECO:0000313" key="3">
    <source>
        <dbReference type="EMBL" id="SDE81559.1"/>
    </source>
</evidence>
<dbReference type="CDD" id="cd03048">
    <property type="entry name" value="GST_N_Ure2p_like"/>
    <property type="match status" value="1"/>
</dbReference>
<evidence type="ECO:0000259" key="2">
    <source>
        <dbReference type="PROSITE" id="PS50405"/>
    </source>
</evidence>
<feature type="domain" description="GST N-terminal" evidence="1">
    <location>
        <begin position="1"/>
        <end position="87"/>
    </location>
</feature>
<dbReference type="STRING" id="69960.SAMN05421720_11322"/>
<reference evidence="3 4" key="1">
    <citation type="submission" date="2016-10" db="EMBL/GenBank/DDBJ databases">
        <authorList>
            <person name="de Groot N.N."/>
        </authorList>
    </citation>
    <scope>NUCLEOTIDE SEQUENCE [LARGE SCALE GENOMIC DNA]</scope>
    <source>
        <strain evidence="3 4">ATCC 700224</strain>
    </source>
</reference>
<dbReference type="Gene3D" id="1.20.1050.10">
    <property type="match status" value="1"/>
</dbReference>
<dbReference type="RefSeq" id="WP_092787513.1">
    <property type="nucleotide sequence ID" value="NZ_FNAP01000013.1"/>
</dbReference>
<dbReference type="PANTHER" id="PTHR44051">
    <property type="entry name" value="GLUTATHIONE S-TRANSFERASE-RELATED"/>
    <property type="match status" value="1"/>
</dbReference>
<dbReference type="InterPro" id="IPR036282">
    <property type="entry name" value="Glutathione-S-Trfase_C_sf"/>
</dbReference>
<dbReference type="Pfam" id="PF00043">
    <property type="entry name" value="GST_C"/>
    <property type="match status" value="1"/>
</dbReference>
<dbReference type="SFLD" id="SFLDG00358">
    <property type="entry name" value="Main_(cytGST)"/>
    <property type="match status" value="1"/>
</dbReference>
<dbReference type="EMBL" id="FNAP01000013">
    <property type="protein sequence ID" value="SDE81559.1"/>
    <property type="molecule type" value="Genomic_DNA"/>
</dbReference>
<dbReference type="InterPro" id="IPR036249">
    <property type="entry name" value="Thioredoxin-like_sf"/>
</dbReference>
<evidence type="ECO:0000259" key="1">
    <source>
        <dbReference type="PROSITE" id="PS50404"/>
    </source>
</evidence>
<dbReference type="PANTHER" id="PTHR44051:SF19">
    <property type="entry name" value="DISULFIDE-BOND OXIDOREDUCTASE YFCG"/>
    <property type="match status" value="1"/>
</dbReference>
<organism evidence="3 4">
    <name type="scientific">Rhodospira trueperi</name>
    <dbReference type="NCBI Taxonomy" id="69960"/>
    <lineage>
        <taxon>Bacteria</taxon>
        <taxon>Pseudomonadati</taxon>
        <taxon>Pseudomonadota</taxon>
        <taxon>Alphaproteobacteria</taxon>
        <taxon>Rhodospirillales</taxon>
        <taxon>Rhodospirillaceae</taxon>
        <taxon>Rhodospira</taxon>
    </lineage>
</organism>
<proteinExistence type="predicted"/>
<dbReference type="OrthoDB" id="9803562at2"/>
<dbReference type="InterPro" id="IPR010987">
    <property type="entry name" value="Glutathione-S-Trfase_C-like"/>
</dbReference>
<dbReference type="AlphaFoldDB" id="A0A1G7G0E7"/>
<sequence length="212" mass="23943">MIELHFWPTPNGLKPLILLEELGLPYTIHPVDITKGDQFKPAFLALSPNNRIPAILDTAPADGGAPLGIFESGAILIYLAETHGRFLPTDPRGRIRVNEWLYWQVGGLGPMAGQAHHFRRFAPEPVPYAIERYTKETNRLYGVMERRLADVSYLAGADYTIADMASWPWVARHEWQGQDLGDFPHLKRWYDDIAARPAVQKSLSIGEEMRKG</sequence>
<dbReference type="SUPFAM" id="SSF47616">
    <property type="entry name" value="GST C-terminal domain-like"/>
    <property type="match status" value="1"/>
</dbReference>
<dbReference type="SFLD" id="SFLDS00019">
    <property type="entry name" value="Glutathione_Transferase_(cytos"/>
    <property type="match status" value="1"/>
</dbReference>
<dbReference type="InterPro" id="IPR040079">
    <property type="entry name" value="Glutathione_S-Trfase"/>
</dbReference>
<name>A0A1G7G0E7_9PROT</name>
<dbReference type="PROSITE" id="PS50405">
    <property type="entry name" value="GST_CTER"/>
    <property type="match status" value="1"/>
</dbReference>
<dbReference type="InterPro" id="IPR004046">
    <property type="entry name" value="GST_C"/>
</dbReference>
<dbReference type="Gene3D" id="3.40.30.10">
    <property type="entry name" value="Glutaredoxin"/>
    <property type="match status" value="1"/>
</dbReference>
<dbReference type="Proteomes" id="UP000199412">
    <property type="component" value="Unassembled WGS sequence"/>
</dbReference>